<proteinExistence type="predicted"/>
<sequence length="63" mass="7596">MKRIKQPAGKYQFNVSVALEGRLSEDWNERENAFNEKYLQEIEGVVERRLEKNVKRFHWGITE</sequence>
<protein>
    <submittedName>
        <fullName evidence="1">Uncharacterized protein</fullName>
    </submittedName>
</protein>
<dbReference type="AlphaFoldDB" id="A0A5S9MK08"/>
<dbReference type="Gene3D" id="3.30.300.210">
    <property type="entry name" value="Nutrient germinant receptor protein C, domain 3"/>
    <property type="match status" value="1"/>
</dbReference>
<organism evidence="1 2">
    <name type="scientific">Bacillus safensis</name>
    <dbReference type="NCBI Taxonomy" id="561879"/>
    <lineage>
        <taxon>Bacteria</taxon>
        <taxon>Bacillati</taxon>
        <taxon>Bacillota</taxon>
        <taxon>Bacilli</taxon>
        <taxon>Bacillales</taxon>
        <taxon>Bacillaceae</taxon>
        <taxon>Bacillus</taxon>
    </lineage>
</organism>
<dbReference type="EMBL" id="AP021906">
    <property type="protein sequence ID" value="BBP92189.1"/>
    <property type="molecule type" value="Genomic_DNA"/>
</dbReference>
<gene>
    <name evidence="1" type="ORF">BsIDN1_58070</name>
</gene>
<evidence type="ECO:0000313" key="2">
    <source>
        <dbReference type="Proteomes" id="UP000464658"/>
    </source>
</evidence>
<dbReference type="InterPro" id="IPR038501">
    <property type="entry name" value="Spore_GerAC_C_sf"/>
</dbReference>
<name>A0A5S9MK08_BACIA</name>
<reference evidence="1 2" key="1">
    <citation type="submission" date="2019-12" db="EMBL/GenBank/DDBJ databases">
        <title>Full genome sequence of a Bacillus safensis strain isolated from commercially available natto in Indonesia.</title>
        <authorList>
            <person name="Yoshida M."/>
            <person name="Uomi M."/>
            <person name="Waturangi D."/>
            <person name="Ekaputri J.J."/>
            <person name="Setiamarga D.H.E."/>
        </authorList>
    </citation>
    <scope>NUCLEOTIDE SEQUENCE [LARGE SCALE GENOMIC DNA]</scope>
    <source>
        <strain evidence="1 2">IDN1</strain>
    </source>
</reference>
<dbReference type="Proteomes" id="UP000464658">
    <property type="component" value="Chromosome"/>
</dbReference>
<evidence type="ECO:0000313" key="1">
    <source>
        <dbReference type="EMBL" id="BBP92189.1"/>
    </source>
</evidence>
<accession>A0A5S9MK08</accession>